<dbReference type="EMBL" id="PTIY01000007">
    <property type="protein sequence ID" value="PPK71536.1"/>
    <property type="molecule type" value="Genomic_DNA"/>
</dbReference>
<evidence type="ECO:0000313" key="2">
    <source>
        <dbReference type="Proteomes" id="UP000238071"/>
    </source>
</evidence>
<dbReference type="Proteomes" id="UP000238071">
    <property type="component" value="Unassembled WGS sequence"/>
</dbReference>
<name>A0A2S6H299_9GAMM</name>
<evidence type="ECO:0000313" key="1">
    <source>
        <dbReference type="EMBL" id="PPK71536.1"/>
    </source>
</evidence>
<gene>
    <name evidence="1" type="ORF">B0F88_10760</name>
</gene>
<sequence length="43" mass="4837">MQMIAPSNRCSPTQACHKRLDGAEYLGYTYAVRNLSAPQHTVR</sequence>
<proteinExistence type="predicted"/>
<accession>A0A2S6H299</accession>
<comment type="caution">
    <text evidence="1">The sequence shown here is derived from an EMBL/GenBank/DDBJ whole genome shotgun (WGS) entry which is preliminary data.</text>
</comment>
<organism evidence="1 2">
    <name type="scientific">Methylobacter tundripaludum</name>
    <dbReference type="NCBI Taxonomy" id="173365"/>
    <lineage>
        <taxon>Bacteria</taxon>
        <taxon>Pseudomonadati</taxon>
        <taxon>Pseudomonadota</taxon>
        <taxon>Gammaproteobacteria</taxon>
        <taxon>Methylococcales</taxon>
        <taxon>Methylococcaceae</taxon>
        <taxon>Methylobacter</taxon>
    </lineage>
</organism>
<protein>
    <submittedName>
        <fullName evidence="1">Uncharacterized protein</fullName>
    </submittedName>
</protein>
<reference evidence="1 2" key="1">
    <citation type="submission" date="2018-02" db="EMBL/GenBank/DDBJ databases">
        <title>Subsurface microbial communities from deep shales in Ohio and West Virginia, USA.</title>
        <authorList>
            <person name="Wrighton K."/>
        </authorList>
    </citation>
    <scope>NUCLEOTIDE SEQUENCE [LARGE SCALE GENOMIC DNA]</scope>
    <source>
        <strain evidence="1 2">OWC-G53F</strain>
    </source>
</reference>
<keyword evidence="2" id="KW-1185">Reference proteome</keyword>
<dbReference type="AlphaFoldDB" id="A0A2S6H299"/>